<dbReference type="AlphaFoldDB" id="A0A4Z2I481"/>
<keyword evidence="3" id="KW-1185">Reference proteome</keyword>
<proteinExistence type="predicted"/>
<gene>
    <name evidence="2" type="ORF">EYF80_017052</name>
</gene>
<organism evidence="2 3">
    <name type="scientific">Liparis tanakae</name>
    <name type="common">Tanaka's snailfish</name>
    <dbReference type="NCBI Taxonomy" id="230148"/>
    <lineage>
        <taxon>Eukaryota</taxon>
        <taxon>Metazoa</taxon>
        <taxon>Chordata</taxon>
        <taxon>Craniata</taxon>
        <taxon>Vertebrata</taxon>
        <taxon>Euteleostomi</taxon>
        <taxon>Actinopterygii</taxon>
        <taxon>Neopterygii</taxon>
        <taxon>Teleostei</taxon>
        <taxon>Neoteleostei</taxon>
        <taxon>Acanthomorphata</taxon>
        <taxon>Eupercaria</taxon>
        <taxon>Perciformes</taxon>
        <taxon>Cottioidei</taxon>
        <taxon>Cottales</taxon>
        <taxon>Liparidae</taxon>
        <taxon>Liparis</taxon>
    </lineage>
</organism>
<accession>A0A4Z2I481</accession>
<feature type="region of interest" description="Disordered" evidence="1">
    <location>
        <begin position="1"/>
        <end position="20"/>
    </location>
</feature>
<evidence type="ECO:0000256" key="1">
    <source>
        <dbReference type="SAM" id="MobiDB-lite"/>
    </source>
</evidence>
<sequence>MLEGVRLSGPGRNLKPSPQFAHNVPQWKDYLLGYQIPSECEVKQTASLTHAACHHLRAAS</sequence>
<dbReference type="EMBL" id="SRLO01000133">
    <property type="protein sequence ID" value="TNN72768.1"/>
    <property type="molecule type" value="Genomic_DNA"/>
</dbReference>
<dbReference type="Proteomes" id="UP000314294">
    <property type="component" value="Unassembled WGS sequence"/>
</dbReference>
<evidence type="ECO:0000313" key="3">
    <source>
        <dbReference type="Proteomes" id="UP000314294"/>
    </source>
</evidence>
<name>A0A4Z2I481_9TELE</name>
<reference evidence="2 3" key="1">
    <citation type="submission" date="2019-03" db="EMBL/GenBank/DDBJ databases">
        <title>First draft genome of Liparis tanakae, snailfish: a comprehensive survey of snailfish specific genes.</title>
        <authorList>
            <person name="Kim W."/>
            <person name="Song I."/>
            <person name="Jeong J.-H."/>
            <person name="Kim D."/>
            <person name="Kim S."/>
            <person name="Ryu S."/>
            <person name="Song J.Y."/>
            <person name="Lee S.K."/>
        </authorList>
    </citation>
    <scope>NUCLEOTIDE SEQUENCE [LARGE SCALE GENOMIC DNA]</scope>
    <source>
        <tissue evidence="2">Muscle</tissue>
    </source>
</reference>
<evidence type="ECO:0000313" key="2">
    <source>
        <dbReference type="EMBL" id="TNN72768.1"/>
    </source>
</evidence>
<protein>
    <submittedName>
        <fullName evidence="2">Uncharacterized protein</fullName>
    </submittedName>
</protein>
<comment type="caution">
    <text evidence="2">The sequence shown here is derived from an EMBL/GenBank/DDBJ whole genome shotgun (WGS) entry which is preliminary data.</text>
</comment>